<evidence type="ECO:0000313" key="3">
    <source>
        <dbReference type="Proteomes" id="UP000295620"/>
    </source>
</evidence>
<dbReference type="EMBL" id="SNYC01000008">
    <property type="protein sequence ID" value="TDQ06674.1"/>
    <property type="molecule type" value="Genomic_DNA"/>
</dbReference>
<evidence type="ECO:0000256" key="1">
    <source>
        <dbReference type="SAM" id="SignalP"/>
    </source>
</evidence>
<dbReference type="AlphaFoldDB" id="A0A4R6ST41"/>
<feature type="signal peptide" evidence="1">
    <location>
        <begin position="1"/>
        <end position="24"/>
    </location>
</feature>
<feature type="chain" id="PRO_5020982093" evidence="1">
    <location>
        <begin position="25"/>
        <end position="179"/>
    </location>
</feature>
<accession>A0A4R6ST41</accession>
<keyword evidence="3" id="KW-1185">Reference proteome</keyword>
<organism evidence="2 3">
    <name type="scientific">Pedobacter metabolipauper</name>
    <dbReference type="NCBI Taxonomy" id="425513"/>
    <lineage>
        <taxon>Bacteria</taxon>
        <taxon>Pseudomonadati</taxon>
        <taxon>Bacteroidota</taxon>
        <taxon>Sphingobacteriia</taxon>
        <taxon>Sphingobacteriales</taxon>
        <taxon>Sphingobacteriaceae</taxon>
        <taxon>Pedobacter</taxon>
    </lineage>
</organism>
<comment type="caution">
    <text evidence="2">The sequence shown here is derived from an EMBL/GenBank/DDBJ whole genome shotgun (WGS) entry which is preliminary data.</text>
</comment>
<keyword evidence="1" id="KW-0732">Signal</keyword>
<gene>
    <name evidence="2" type="ORF">ATK78_4333</name>
</gene>
<sequence length="179" mass="20947">MRRYLNRTLLFCALLLTVSKTSYAQKLRRSDTISIHNLVVDRLKIHKNQITINLQTDRSDYLRYFDFKDLNTVGGDTKRFLEQKEWRTFLSNVDTSKIADYKLETKGKRWFKDIEGILPAERLIFSPVIFSKESNKAIVMFTLLSFSGSNLSGSKTAWFYENLKGKWLLKTGQVIVYID</sequence>
<dbReference type="RefSeq" id="WP_133578121.1">
    <property type="nucleotide sequence ID" value="NZ_SNYC01000008.1"/>
</dbReference>
<name>A0A4R6ST41_9SPHI</name>
<evidence type="ECO:0000313" key="2">
    <source>
        <dbReference type="EMBL" id="TDQ06674.1"/>
    </source>
</evidence>
<dbReference type="OrthoDB" id="759977at2"/>
<proteinExistence type="predicted"/>
<dbReference type="Proteomes" id="UP000295620">
    <property type="component" value="Unassembled WGS sequence"/>
</dbReference>
<protein>
    <submittedName>
        <fullName evidence="2">Uncharacterized protein</fullName>
    </submittedName>
</protein>
<reference evidence="2 3" key="1">
    <citation type="submission" date="2019-03" db="EMBL/GenBank/DDBJ databases">
        <title>Genomic Encyclopedia of Archaeal and Bacterial Type Strains, Phase II (KMG-II): from individual species to whole genera.</title>
        <authorList>
            <person name="Goeker M."/>
        </authorList>
    </citation>
    <scope>NUCLEOTIDE SEQUENCE [LARGE SCALE GENOMIC DNA]</scope>
    <source>
        <strain evidence="2 3">DSM 19035</strain>
    </source>
</reference>